<dbReference type="Pfam" id="PF12704">
    <property type="entry name" value="MacB_PCD"/>
    <property type="match status" value="1"/>
</dbReference>
<evidence type="ECO:0000256" key="1">
    <source>
        <dbReference type="SAM" id="SignalP"/>
    </source>
</evidence>
<dbReference type="Proteomes" id="UP000218231">
    <property type="component" value="Unassembled WGS sequence"/>
</dbReference>
<evidence type="ECO:0000259" key="2">
    <source>
        <dbReference type="Pfam" id="PF12704"/>
    </source>
</evidence>
<keyword evidence="4" id="KW-1185">Reference proteome</keyword>
<evidence type="ECO:0000313" key="3">
    <source>
        <dbReference type="EMBL" id="PAV93722.1"/>
    </source>
</evidence>
<evidence type="ECO:0000313" key="4">
    <source>
        <dbReference type="Proteomes" id="UP000218231"/>
    </source>
</evidence>
<dbReference type="GO" id="GO:0098797">
    <property type="term" value="C:plasma membrane protein complex"/>
    <property type="evidence" value="ECO:0007669"/>
    <property type="project" value="TreeGrafter"/>
</dbReference>
<name>A0A2A2M5M3_9BILA</name>
<protein>
    <recommendedName>
        <fullName evidence="2">MacB-like periplasmic core domain-containing protein</fullName>
    </recommendedName>
</protein>
<comment type="caution">
    <text evidence="3">The sequence shown here is derived from an EMBL/GenBank/DDBJ whole genome shotgun (WGS) entry which is preliminary data.</text>
</comment>
<dbReference type="InterPro" id="IPR051447">
    <property type="entry name" value="Lipoprotein-release_system"/>
</dbReference>
<dbReference type="GO" id="GO:0044874">
    <property type="term" value="P:lipoprotein localization to outer membrane"/>
    <property type="evidence" value="ECO:0007669"/>
    <property type="project" value="TreeGrafter"/>
</dbReference>
<dbReference type="EMBL" id="LIAE01004607">
    <property type="protein sequence ID" value="PAV93722.1"/>
    <property type="molecule type" value="Genomic_DNA"/>
</dbReference>
<keyword evidence="1" id="KW-0732">Signal</keyword>
<feature type="domain" description="MacB-like periplasmic core" evidence="2">
    <location>
        <begin position="1"/>
        <end position="93"/>
    </location>
</feature>
<dbReference type="PANTHER" id="PTHR30489:SF0">
    <property type="entry name" value="LIPOPROTEIN-RELEASING SYSTEM TRANSMEMBRANE PROTEIN LOLE"/>
    <property type="match status" value="1"/>
</dbReference>
<accession>A0A2A2M5M3</accession>
<feature type="signal peptide" evidence="1">
    <location>
        <begin position="1"/>
        <end position="20"/>
    </location>
</feature>
<sequence length="114" mass="11894">MIGLSLGVLAMITVLSVMNGFQREMSSRVLGLVPHAAILGTQPLDDWRKVAAAAEGNPAVMAAAPITEMEGMLSYKGAMQPIQVAGIEPAEEGKVSIVTQHIVQGSLQDLVPGD</sequence>
<reference evidence="3 4" key="1">
    <citation type="journal article" date="2017" name="Curr. Biol.">
        <title>Genome architecture and evolution of a unichromosomal asexual nematode.</title>
        <authorList>
            <person name="Fradin H."/>
            <person name="Zegar C."/>
            <person name="Gutwein M."/>
            <person name="Lucas J."/>
            <person name="Kovtun M."/>
            <person name="Corcoran D."/>
            <person name="Baugh L.R."/>
            <person name="Kiontke K."/>
            <person name="Gunsalus K."/>
            <person name="Fitch D.H."/>
            <person name="Piano F."/>
        </authorList>
    </citation>
    <scope>NUCLEOTIDE SEQUENCE [LARGE SCALE GENOMIC DNA]</scope>
    <source>
        <strain evidence="3">PF1309</strain>
    </source>
</reference>
<organism evidence="3 4">
    <name type="scientific">Diploscapter pachys</name>
    <dbReference type="NCBI Taxonomy" id="2018661"/>
    <lineage>
        <taxon>Eukaryota</taxon>
        <taxon>Metazoa</taxon>
        <taxon>Ecdysozoa</taxon>
        <taxon>Nematoda</taxon>
        <taxon>Chromadorea</taxon>
        <taxon>Rhabditida</taxon>
        <taxon>Rhabditina</taxon>
        <taxon>Rhabditomorpha</taxon>
        <taxon>Rhabditoidea</taxon>
        <taxon>Rhabditidae</taxon>
        <taxon>Diploscapter</taxon>
    </lineage>
</organism>
<dbReference type="OrthoDB" id="5572156at2759"/>
<feature type="chain" id="PRO_5012742485" description="MacB-like periplasmic core domain-containing protein" evidence="1">
    <location>
        <begin position="21"/>
        <end position="114"/>
    </location>
</feature>
<dbReference type="PANTHER" id="PTHR30489">
    <property type="entry name" value="LIPOPROTEIN-RELEASING SYSTEM TRANSMEMBRANE PROTEIN LOLE"/>
    <property type="match status" value="1"/>
</dbReference>
<gene>
    <name evidence="3" type="ORF">WR25_04703</name>
</gene>
<dbReference type="InterPro" id="IPR025857">
    <property type="entry name" value="MacB_PCD"/>
</dbReference>
<dbReference type="AlphaFoldDB" id="A0A2A2M5M3"/>
<proteinExistence type="predicted"/>